<proteinExistence type="predicted"/>
<reference evidence="1" key="1">
    <citation type="submission" date="2021-06" db="EMBL/GenBank/DDBJ databases">
        <authorList>
            <person name="Hodson N. C."/>
            <person name="Mongue J. A."/>
            <person name="Jaron S. K."/>
        </authorList>
    </citation>
    <scope>NUCLEOTIDE SEQUENCE</scope>
</reference>
<evidence type="ECO:0000313" key="2">
    <source>
        <dbReference type="Proteomes" id="UP000708208"/>
    </source>
</evidence>
<evidence type="ECO:0000313" key="1">
    <source>
        <dbReference type="EMBL" id="CAG7824497.1"/>
    </source>
</evidence>
<accession>A0A8J2L2V5</accession>
<name>A0A8J2L2V5_9HEXA</name>
<protein>
    <submittedName>
        <fullName evidence="1">Uncharacterized protein</fullName>
    </submittedName>
</protein>
<keyword evidence="2" id="KW-1185">Reference proteome</keyword>
<dbReference type="AlphaFoldDB" id="A0A8J2L2V5"/>
<organism evidence="1 2">
    <name type="scientific">Allacma fusca</name>
    <dbReference type="NCBI Taxonomy" id="39272"/>
    <lineage>
        <taxon>Eukaryota</taxon>
        <taxon>Metazoa</taxon>
        <taxon>Ecdysozoa</taxon>
        <taxon>Arthropoda</taxon>
        <taxon>Hexapoda</taxon>
        <taxon>Collembola</taxon>
        <taxon>Symphypleona</taxon>
        <taxon>Sminthuridae</taxon>
        <taxon>Allacma</taxon>
    </lineage>
</organism>
<dbReference type="EMBL" id="CAJVCH010533090">
    <property type="protein sequence ID" value="CAG7824497.1"/>
    <property type="molecule type" value="Genomic_DNA"/>
</dbReference>
<comment type="caution">
    <text evidence="1">The sequence shown here is derived from an EMBL/GenBank/DDBJ whole genome shotgun (WGS) entry which is preliminary data.</text>
</comment>
<sequence length="90" mass="10568">MRHLIQGLKINPFFTTDRNLERMLVESGYRVHLAAKRLRKTALFRQRVKADHLLDWTPSEHFTSNLPYECSGYAKDGSPVFLFPFGQWNT</sequence>
<dbReference type="Proteomes" id="UP000708208">
    <property type="component" value="Unassembled WGS sequence"/>
</dbReference>
<feature type="non-terminal residue" evidence="1">
    <location>
        <position position="90"/>
    </location>
</feature>
<gene>
    <name evidence="1" type="ORF">AFUS01_LOCUS34649</name>
</gene>